<keyword evidence="1" id="KW-1133">Transmembrane helix</keyword>
<dbReference type="RefSeq" id="WP_146459441.1">
    <property type="nucleotide sequence ID" value="NZ_SJPW01000005.1"/>
</dbReference>
<accession>A0A5C6ET15</accession>
<sequence length="189" mass="20755" precursor="true">MKRFHQCIFVASLLALSWFAMMAVHEFGHVIGAMTTGGTVERVVLHPLTISRTDVSPNPNPSLVVWLGPILGCIIPVAIWRFIPHRYTSARNIAAFFAGFCLLANGAYIAIGSFDRVGDCGVMLQHGSPLWTLLAFGLLTIPLGFYLWHRLGSVKKFFGDPSLVDPVLAYTLLGALILMLVLEFTISPR</sequence>
<evidence type="ECO:0000256" key="1">
    <source>
        <dbReference type="SAM" id="Phobius"/>
    </source>
</evidence>
<keyword evidence="1" id="KW-0472">Membrane</keyword>
<dbReference type="EMBL" id="SJPW01000005">
    <property type="protein sequence ID" value="TWU50746.1"/>
    <property type="molecule type" value="Genomic_DNA"/>
</dbReference>
<dbReference type="OrthoDB" id="291594at2"/>
<keyword evidence="4" id="KW-1185">Reference proteome</keyword>
<dbReference type="AlphaFoldDB" id="A0A5C6ET15"/>
<feature type="transmembrane region" description="Helical" evidence="1">
    <location>
        <begin position="92"/>
        <end position="111"/>
    </location>
</feature>
<keyword evidence="1" id="KW-0812">Transmembrane</keyword>
<name>A0A5C6ET15_9BACT</name>
<evidence type="ECO:0000313" key="4">
    <source>
        <dbReference type="Proteomes" id="UP000318288"/>
    </source>
</evidence>
<evidence type="ECO:0000313" key="3">
    <source>
        <dbReference type="EMBL" id="TWU50746.1"/>
    </source>
</evidence>
<feature type="signal peptide" evidence="2">
    <location>
        <begin position="1"/>
        <end position="22"/>
    </location>
</feature>
<feature type="transmembrane region" description="Helical" evidence="1">
    <location>
        <begin position="131"/>
        <end position="148"/>
    </location>
</feature>
<feature type="transmembrane region" description="Helical" evidence="1">
    <location>
        <begin position="168"/>
        <end position="186"/>
    </location>
</feature>
<reference evidence="3 4" key="1">
    <citation type="submission" date="2019-02" db="EMBL/GenBank/DDBJ databases">
        <title>Deep-cultivation of Planctomycetes and their phenomic and genomic characterization uncovers novel biology.</title>
        <authorList>
            <person name="Wiegand S."/>
            <person name="Jogler M."/>
            <person name="Boedeker C."/>
            <person name="Pinto D."/>
            <person name="Vollmers J."/>
            <person name="Rivas-Marin E."/>
            <person name="Kohn T."/>
            <person name="Peeters S.H."/>
            <person name="Heuer A."/>
            <person name="Rast P."/>
            <person name="Oberbeckmann S."/>
            <person name="Bunk B."/>
            <person name="Jeske O."/>
            <person name="Meyerdierks A."/>
            <person name="Storesund J.E."/>
            <person name="Kallscheuer N."/>
            <person name="Luecker S."/>
            <person name="Lage O.M."/>
            <person name="Pohl T."/>
            <person name="Merkel B.J."/>
            <person name="Hornburger P."/>
            <person name="Mueller R.-W."/>
            <person name="Bruemmer F."/>
            <person name="Labrenz M."/>
            <person name="Spormann A.M."/>
            <person name="Op Den Camp H."/>
            <person name="Overmann J."/>
            <person name="Amann R."/>
            <person name="Jetten M.S.M."/>
            <person name="Mascher T."/>
            <person name="Medema M.H."/>
            <person name="Devos D.P."/>
            <person name="Kaster A.-K."/>
            <person name="Ovreas L."/>
            <person name="Rohde M."/>
            <person name="Galperin M.Y."/>
            <person name="Jogler C."/>
        </authorList>
    </citation>
    <scope>NUCLEOTIDE SEQUENCE [LARGE SCALE GENOMIC DNA]</scope>
    <source>
        <strain evidence="3 4">Poly51</strain>
    </source>
</reference>
<feature type="transmembrane region" description="Helical" evidence="1">
    <location>
        <begin position="61"/>
        <end position="80"/>
    </location>
</feature>
<proteinExistence type="predicted"/>
<organism evidence="3 4">
    <name type="scientific">Rubripirellula tenax</name>
    <dbReference type="NCBI Taxonomy" id="2528015"/>
    <lineage>
        <taxon>Bacteria</taxon>
        <taxon>Pseudomonadati</taxon>
        <taxon>Planctomycetota</taxon>
        <taxon>Planctomycetia</taxon>
        <taxon>Pirellulales</taxon>
        <taxon>Pirellulaceae</taxon>
        <taxon>Rubripirellula</taxon>
    </lineage>
</organism>
<evidence type="ECO:0000256" key="2">
    <source>
        <dbReference type="SAM" id="SignalP"/>
    </source>
</evidence>
<evidence type="ECO:0008006" key="5">
    <source>
        <dbReference type="Google" id="ProtNLM"/>
    </source>
</evidence>
<gene>
    <name evidence="3" type="ORF">Poly51_40390</name>
</gene>
<protein>
    <recommendedName>
        <fullName evidence="5">Peptidase family M50</fullName>
    </recommendedName>
</protein>
<dbReference type="Proteomes" id="UP000318288">
    <property type="component" value="Unassembled WGS sequence"/>
</dbReference>
<keyword evidence="2" id="KW-0732">Signal</keyword>
<feature type="chain" id="PRO_5022976028" description="Peptidase family M50" evidence="2">
    <location>
        <begin position="23"/>
        <end position="189"/>
    </location>
</feature>
<comment type="caution">
    <text evidence="3">The sequence shown here is derived from an EMBL/GenBank/DDBJ whole genome shotgun (WGS) entry which is preliminary data.</text>
</comment>